<dbReference type="EC" id="2.7.1.35" evidence="1"/>
<evidence type="ECO:0000256" key="3">
    <source>
        <dbReference type="ARBA" id="ARBA00022741"/>
    </source>
</evidence>
<feature type="domain" description="Pyridoxamine kinase/Phosphomethylpyrimidine kinase" evidence="6">
    <location>
        <begin position="95"/>
        <end position="268"/>
    </location>
</feature>
<evidence type="ECO:0000256" key="2">
    <source>
        <dbReference type="ARBA" id="ARBA00022679"/>
    </source>
</evidence>
<keyword evidence="2" id="KW-0808">Transferase</keyword>
<dbReference type="GO" id="GO:0016301">
    <property type="term" value="F:kinase activity"/>
    <property type="evidence" value="ECO:0007669"/>
    <property type="project" value="UniProtKB-KW"/>
</dbReference>
<keyword evidence="8" id="KW-1185">Reference proteome</keyword>
<evidence type="ECO:0000313" key="8">
    <source>
        <dbReference type="Proteomes" id="UP000662814"/>
    </source>
</evidence>
<dbReference type="Pfam" id="PF08543">
    <property type="entry name" value="Phos_pyr_kin"/>
    <property type="match status" value="1"/>
</dbReference>
<dbReference type="Gene3D" id="3.40.1190.20">
    <property type="match status" value="1"/>
</dbReference>
<accession>A0ABX6YMP7</accession>
<dbReference type="RefSeq" id="WP_166989618.1">
    <property type="nucleotide sequence ID" value="NZ_CP061169.1"/>
</dbReference>
<dbReference type="InterPro" id="IPR029056">
    <property type="entry name" value="Ribokinase-like"/>
</dbReference>
<protein>
    <recommendedName>
        <fullName evidence="1">pyridoxal kinase</fullName>
        <ecNumber evidence="1">2.7.1.35</ecNumber>
    </recommendedName>
</protein>
<proteinExistence type="predicted"/>
<dbReference type="InterPro" id="IPR004625">
    <property type="entry name" value="PyrdxlKinase"/>
</dbReference>
<dbReference type="CDD" id="cd01173">
    <property type="entry name" value="pyridoxal_pyridoxamine_kinase"/>
    <property type="match status" value="1"/>
</dbReference>
<keyword evidence="4 7" id="KW-0418">Kinase</keyword>
<gene>
    <name evidence="7" type="ORF">HCR76_07405</name>
</gene>
<organism evidence="7 8">
    <name type="scientific">Paramicrobacterium chengjingii</name>
    <dbReference type="NCBI Taxonomy" id="2769067"/>
    <lineage>
        <taxon>Bacteria</taxon>
        <taxon>Bacillati</taxon>
        <taxon>Actinomycetota</taxon>
        <taxon>Actinomycetes</taxon>
        <taxon>Micrococcales</taxon>
        <taxon>Microbacteriaceae</taxon>
        <taxon>Paramicrobacterium</taxon>
    </lineage>
</organism>
<evidence type="ECO:0000256" key="5">
    <source>
        <dbReference type="ARBA" id="ARBA00022840"/>
    </source>
</evidence>
<dbReference type="EMBL" id="CP061169">
    <property type="protein sequence ID" value="QPZ39844.1"/>
    <property type="molecule type" value="Genomic_DNA"/>
</dbReference>
<dbReference type="PANTHER" id="PTHR10534:SF15">
    <property type="entry name" value="PYRIDOXINE_PYRIDOXAL_PYRIDOXAMINE KINASE"/>
    <property type="match status" value="1"/>
</dbReference>
<dbReference type="PANTHER" id="PTHR10534">
    <property type="entry name" value="PYRIDOXAL KINASE"/>
    <property type="match status" value="1"/>
</dbReference>
<dbReference type="InterPro" id="IPR013749">
    <property type="entry name" value="PM/HMP-P_kinase-1"/>
</dbReference>
<name>A0ABX6YMP7_9MICO</name>
<sequence>MTVEPTVLTSGWEMDRRPVDAVVISSQVTYGAVGNAATVRVLTEAGHRCVHVPTVILGTLPHYPRLHGGALPDEWLVGILDDLLDLDALQSTKYVLVGYLAHAGQARILAEWFTRLRTRAPHVQLVVDPAMGDDDVGMYTEPAVAESYGVHLLPLAVGLTPNRFELGLMTDAVVDTAASIEAAALQLLPAGGWVIVTSVDGSNDGSVGNLIITAEATTPVEHARIETRAKGAGDIFAATVIARLLAGDSVARAADVAGSAVAHAIQRAEGLLD</sequence>
<evidence type="ECO:0000259" key="6">
    <source>
        <dbReference type="Pfam" id="PF08543"/>
    </source>
</evidence>
<dbReference type="SUPFAM" id="SSF53613">
    <property type="entry name" value="Ribokinase-like"/>
    <property type="match status" value="1"/>
</dbReference>
<reference evidence="7 8" key="1">
    <citation type="submission" date="2020-12" db="EMBL/GenBank/DDBJ databases">
        <title>Microbacterium sp. HY060.</title>
        <authorList>
            <person name="Zhou J."/>
        </authorList>
    </citation>
    <scope>NUCLEOTIDE SEQUENCE [LARGE SCALE GENOMIC DNA]</scope>
    <source>
        <strain evidence="7 8">HY60</strain>
    </source>
</reference>
<evidence type="ECO:0000313" key="7">
    <source>
        <dbReference type="EMBL" id="QPZ39844.1"/>
    </source>
</evidence>
<keyword evidence="3" id="KW-0547">Nucleotide-binding</keyword>
<evidence type="ECO:0000256" key="4">
    <source>
        <dbReference type="ARBA" id="ARBA00022777"/>
    </source>
</evidence>
<evidence type="ECO:0000256" key="1">
    <source>
        <dbReference type="ARBA" id="ARBA00012104"/>
    </source>
</evidence>
<keyword evidence="5" id="KW-0067">ATP-binding</keyword>
<dbReference type="Proteomes" id="UP000662814">
    <property type="component" value="Chromosome"/>
</dbReference>